<dbReference type="Proteomes" id="UP001054837">
    <property type="component" value="Unassembled WGS sequence"/>
</dbReference>
<evidence type="ECO:0000313" key="2">
    <source>
        <dbReference type="EMBL" id="GIY28711.1"/>
    </source>
</evidence>
<comment type="caution">
    <text evidence="2">The sequence shown here is derived from an EMBL/GenBank/DDBJ whole genome shotgun (WGS) entry which is preliminary data.</text>
</comment>
<feature type="region of interest" description="Disordered" evidence="1">
    <location>
        <begin position="1"/>
        <end position="22"/>
    </location>
</feature>
<proteinExistence type="predicted"/>
<dbReference type="AlphaFoldDB" id="A0AAV4S698"/>
<gene>
    <name evidence="2" type="ORF">CDAR_375531</name>
</gene>
<evidence type="ECO:0000313" key="3">
    <source>
        <dbReference type="Proteomes" id="UP001054837"/>
    </source>
</evidence>
<protein>
    <submittedName>
        <fullName evidence="2">Uncharacterized protein</fullName>
    </submittedName>
</protein>
<evidence type="ECO:0000256" key="1">
    <source>
        <dbReference type="SAM" id="MobiDB-lite"/>
    </source>
</evidence>
<sequence length="139" mass="15462">MFSSECAPSKGIPQRESPIKTDDGVRWRHTVTQPSTFPYQCRRPHTPSLQFISQNPHIPVVSASSRGSHYTILYHKVGGVGGRLGCSRRRWQHLLPLPVTQSTCCCPSPDQYPPHAILFIRVTDSHASHGAKLANVSHE</sequence>
<accession>A0AAV4S698</accession>
<name>A0AAV4S698_9ARAC</name>
<keyword evidence="3" id="KW-1185">Reference proteome</keyword>
<reference evidence="2 3" key="1">
    <citation type="submission" date="2021-06" db="EMBL/GenBank/DDBJ databases">
        <title>Caerostris darwini draft genome.</title>
        <authorList>
            <person name="Kono N."/>
            <person name="Arakawa K."/>
        </authorList>
    </citation>
    <scope>NUCLEOTIDE SEQUENCE [LARGE SCALE GENOMIC DNA]</scope>
</reference>
<dbReference type="EMBL" id="BPLQ01007213">
    <property type="protein sequence ID" value="GIY28711.1"/>
    <property type="molecule type" value="Genomic_DNA"/>
</dbReference>
<organism evidence="2 3">
    <name type="scientific">Caerostris darwini</name>
    <dbReference type="NCBI Taxonomy" id="1538125"/>
    <lineage>
        <taxon>Eukaryota</taxon>
        <taxon>Metazoa</taxon>
        <taxon>Ecdysozoa</taxon>
        <taxon>Arthropoda</taxon>
        <taxon>Chelicerata</taxon>
        <taxon>Arachnida</taxon>
        <taxon>Araneae</taxon>
        <taxon>Araneomorphae</taxon>
        <taxon>Entelegynae</taxon>
        <taxon>Araneoidea</taxon>
        <taxon>Araneidae</taxon>
        <taxon>Caerostris</taxon>
    </lineage>
</organism>